<feature type="transmembrane region" description="Helical" evidence="2">
    <location>
        <begin position="250"/>
        <end position="270"/>
    </location>
</feature>
<keyword evidence="5" id="KW-1185">Reference proteome</keyword>
<dbReference type="PANTHER" id="PTHR34473:SF2">
    <property type="entry name" value="UPF0699 TRANSMEMBRANE PROTEIN YDBT"/>
    <property type="match status" value="1"/>
</dbReference>
<dbReference type="InterPro" id="IPR014529">
    <property type="entry name" value="UCP026631"/>
</dbReference>
<evidence type="ECO:0000313" key="4">
    <source>
        <dbReference type="EMBL" id="MDI2098458.1"/>
    </source>
</evidence>
<sequence>MTDADPRYPVPDAGGAPPASDGRPYTSGSTGLADGEWHRLHPATPLLKGGIALIAIAGVIIANARERIIDSFIGAGEYSGDPVDWIIGEGLLGWALLVTGAVLLIVVAGFYLSWRMHSFRITDEFVEVRSGILFRTNRRARLDRIQGINVVRPFIPRIFGAAKLEVNQAGDDANVQLSYLHSKQADDLRRDILLLASGTRRAAESPTTPAAHGGVIGERITEFLAPELDPDAAPPQSVVQLNPGRLAGSLALSDISIAIVAMLIAVGVSAFITGEFLLLVGFVPGLLALGGVLVSRFTKSLRYSIAGTEDGVRVGFGLLSTSNETLPPGRIHSIQISQTLLWRPFDWWHIKVNRASRSSTKGAAGQENTTILPVGDRLDVARVLALIAPEVGDHEQIMRGLTSRGDDEGWVNSPVRAQALRWFSRRRNGFTLVPGGVVIRKGAIWRTLIIVPQPRVQSTSMRQGPVLRSLRLGALHVHTVAGPITPSLGAMDMDELATAFDEIAARTVEAAASDRSHRWRSESMVAVEEPLTQPLAQHSPEQLRQPEQGAPFQQPATDMPPQQPATEFDTGSREHSQ</sequence>
<dbReference type="InterPro" id="IPR005182">
    <property type="entry name" value="YdbS-like_PH"/>
</dbReference>
<comment type="caution">
    <text evidence="4">The sequence shown here is derived from an EMBL/GenBank/DDBJ whole genome shotgun (WGS) entry which is preliminary data.</text>
</comment>
<dbReference type="RefSeq" id="WP_281488250.1">
    <property type="nucleotide sequence ID" value="NZ_JASATX010000002.1"/>
</dbReference>
<evidence type="ECO:0000259" key="3">
    <source>
        <dbReference type="Pfam" id="PF03703"/>
    </source>
</evidence>
<feature type="region of interest" description="Disordered" evidence="1">
    <location>
        <begin position="1"/>
        <end position="30"/>
    </location>
</feature>
<dbReference type="EMBL" id="JASATX010000002">
    <property type="protein sequence ID" value="MDI2098458.1"/>
    <property type="molecule type" value="Genomic_DNA"/>
</dbReference>
<reference evidence="4 5" key="1">
    <citation type="submission" date="2023-04" db="EMBL/GenBank/DDBJ databases">
        <title>Klugiella caeni sp. nov. isolated from the sludge of biochemical tank.</title>
        <authorList>
            <person name="Geng K."/>
        </authorList>
    </citation>
    <scope>NUCLEOTIDE SEQUENCE [LARGE SCALE GENOMIC DNA]</scope>
    <source>
        <strain evidence="4 5">YN-L-19</strain>
    </source>
</reference>
<feature type="transmembrane region" description="Helical" evidence="2">
    <location>
        <begin position="276"/>
        <end position="294"/>
    </location>
</feature>
<dbReference type="Pfam" id="PF03703">
    <property type="entry name" value="bPH_2"/>
    <property type="match status" value="2"/>
</dbReference>
<evidence type="ECO:0000256" key="2">
    <source>
        <dbReference type="SAM" id="Phobius"/>
    </source>
</evidence>
<accession>A0AAW6T7Z4</accession>
<evidence type="ECO:0000313" key="5">
    <source>
        <dbReference type="Proteomes" id="UP001321506"/>
    </source>
</evidence>
<gene>
    <name evidence="4" type="ORF">QF206_05710</name>
</gene>
<dbReference type="PANTHER" id="PTHR34473">
    <property type="entry name" value="UPF0699 TRANSMEMBRANE PROTEIN YDBS"/>
    <property type="match status" value="1"/>
</dbReference>
<dbReference type="AlphaFoldDB" id="A0AAW6T7Z4"/>
<organism evidence="4 5">
    <name type="scientific">Ruicaihuangia caeni</name>
    <dbReference type="NCBI Taxonomy" id="3042517"/>
    <lineage>
        <taxon>Bacteria</taxon>
        <taxon>Bacillati</taxon>
        <taxon>Actinomycetota</taxon>
        <taxon>Actinomycetes</taxon>
        <taxon>Micrococcales</taxon>
        <taxon>Microbacteriaceae</taxon>
        <taxon>Ruicaihuangia</taxon>
    </lineage>
</organism>
<dbReference type="Proteomes" id="UP001321506">
    <property type="component" value="Unassembled WGS sequence"/>
</dbReference>
<feature type="transmembrane region" description="Helical" evidence="2">
    <location>
        <begin position="91"/>
        <end position="112"/>
    </location>
</feature>
<feature type="domain" description="YdbS-like PH" evidence="3">
    <location>
        <begin position="426"/>
        <end position="493"/>
    </location>
</feature>
<dbReference type="PIRSF" id="PIRSF026631">
    <property type="entry name" value="UCP026631"/>
    <property type="match status" value="1"/>
</dbReference>
<protein>
    <submittedName>
        <fullName evidence="4">PH domain-containing protein</fullName>
    </submittedName>
</protein>
<proteinExistence type="predicted"/>
<feature type="domain" description="YdbS-like PH" evidence="3">
    <location>
        <begin position="114"/>
        <end position="190"/>
    </location>
</feature>
<name>A0AAW6T7Z4_9MICO</name>
<keyword evidence="2" id="KW-0472">Membrane</keyword>
<feature type="region of interest" description="Disordered" evidence="1">
    <location>
        <begin position="513"/>
        <end position="577"/>
    </location>
</feature>
<keyword evidence="2" id="KW-0812">Transmembrane</keyword>
<evidence type="ECO:0000256" key="1">
    <source>
        <dbReference type="SAM" id="MobiDB-lite"/>
    </source>
</evidence>
<keyword evidence="2" id="KW-1133">Transmembrane helix</keyword>